<gene>
    <name evidence="1" type="ORF">BDM02DRAFT_3063450</name>
</gene>
<name>A0ACB6YYK1_THEGA</name>
<reference evidence="1" key="2">
    <citation type="journal article" date="2020" name="Nat. Commun.">
        <title>Large-scale genome sequencing of mycorrhizal fungi provides insights into the early evolution of symbiotic traits.</title>
        <authorList>
            <person name="Miyauchi S."/>
            <person name="Kiss E."/>
            <person name="Kuo A."/>
            <person name="Drula E."/>
            <person name="Kohler A."/>
            <person name="Sanchez-Garcia M."/>
            <person name="Morin E."/>
            <person name="Andreopoulos B."/>
            <person name="Barry K.W."/>
            <person name="Bonito G."/>
            <person name="Buee M."/>
            <person name="Carver A."/>
            <person name="Chen C."/>
            <person name="Cichocki N."/>
            <person name="Clum A."/>
            <person name="Culley D."/>
            <person name="Crous P.W."/>
            <person name="Fauchery L."/>
            <person name="Girlanda M."/>
            <person name="Hayes R.D."/>
            <person name="Keri Z."/>
            <person name="LaButti K."/>
            <person name="Lipzen A."/>
            <person name="Lombard V."/>
            <person name="Magnuson J."/>
            <person name="Maillard F."/>
            <person name="Murat C."/>
            <person name="Nolan M."/>
            <person name="Ohm R.A."/>
            <person name="Pangilinan J."/>
            <person name="Pereira M.F."/>
            <person name="Perotto S."/>
            <person name="Peter M."/>
            <person name="Pfister S."/>
            <person name="Riley R."/>
            <person name="Sitrit Y."/>
            <person name="Stielow J.B."/>
            <person name="Szollosi G."/>
            <person name="Zifcakova L."/>
            <person name="Stursova M."/>
            <person name="Spatafora J.W."/>
            <person name="Tedersoo L."/>
            <person name="Vaario L.M."/>
            <person name="Yamada A."/>
            <person name="Yan M."/>
            <person name="Wang P."/>
            <person name="Xu J."/>
            <person name="Bruns T."/>
            <person name="Baldrian P."/>
            <person name="Vilgalys R."/>
            <person name="Dunand C."/>
            <person name="Henrissat B."/>
            <person name="Grigoriev I.V."/>
            <person name="Hibbett D."/>
            <person name="Nagy L.G."/>
            <person name="Martin F.M."/>
        </authorList>
    </citation>
    <scope>NUCLEOTIDE SEQUENCE</scope>
    <source>
        <strain evidence="1">P2</strain>
    </source>
</reference>
<evidence type="ECO:0000313" key="1">
    <source>
        <dbReference type="EMBL" id="KAF9642273.1"/>
    </source>
</evidence>
<dbReference type="EMBL" id="MU118564">
    <property type="protein sequence ID" value="KAF9642273.1"/>
    <property type="molecule type" value="Genomic_DNA"/>
</dbReference>
<comment type="caution">
    <text evidence="1">The sequence shown here is derived from an EMBL/GenBank/DDBJ whole genome shotgun (WGS) entry which is preliminary data.</text>
</comment>
<keyword evidence="2" id="KW-1185">Reference proteome</keyword>
<protein>
    <submittedName>
        <fullName evidence="1">Uncharacterized protein</fullName>
    </submittedName>
</protein>
<feature type="non-terminal residue" evidence="1">
    <location>
        <position position="104"/>
    </location>
</feature>
<sequence length="104" mass="11876">KGIGNIRLRLHHTIAYQFTDETSLMKLWLALKEKYGTPGLSKAFTEFKAIMDTHIPNNQDPRPSLDKILAHFVRLRSCDMELSEKIQCMILLAKAPPSLEIVVQ</sequence>
<accession>A0ACB6YYK1</accession>
<reference evidence="1" key="1">
    <citation type="submission" date="2019-10" db="EMBL/GenBank/DDBJ databases">
        <authorList>
            <consortium name="DOE Joint Genome Institute"/>
            <person name="Kuo A."/>
            <person name="Miyauchi S."/>
            <person name="Kiss E."/>
            <person name="Drula E."/>
            <person name="Kohler A."/>
            <person name="Sanchez-Garcia M."/>
            <person name="Andreopoulos B."/>
            <person name="Barry K.W."/>
            <person name="Bonito G."/>
            <person name="Buee M."/>
            <person name="Carver A."/>
            <person name="Chen C."/>
            <person name="Cichocki N."/>
            <person name="Clum A."/>
            <person name="Culley D."/>
            <person name="Crous P.W."/>
            <person name="Fauchery L."/>
            <person name="Girlanda M."/>
            <person name="Hayes R."/>
            <person name="Keri Z."/>
            <person name="Labutti K."/>
            <person name="Lipzen A."/>
            <person name="Lombard V."/>
            <person name="Magnuson J."/>
            <person name="Maillard F."/>
            <person name="Morin E."/>
            <person name="Murat C."/>
            <person name="Nolan M."/>
            <person name="Ohm R."/>
            <person name="Pangilinan J."/>
            <person name="Pereira M."/>
            <person name="Perotto S."/>
            <person name="Peter M."/>
            <person name="Riley R."/>
            <person name="Sitrit Y."/>
            <person name="Stielow B."/>
            <person name="Szollosi G."/>
            <person name="Zifcakova L."/>
            <person name="Stursova M."/>
            <person name="Spatafora J.W."/>
            <person name="Tedersoo L."/>
            <person name="Vaario L.-M."/>
            <person name="Yamada A."/>
            <person name="Yan M."/>
            <person name="Wang P."/>
            <person name="Xu J."/>
            <person name="Bruns T."/>
            <person name="Baldrian P."/>
            <person name="Vilgalys R."/>
            <person name="Henrissat B."/>
            <person name="Grigoriev I.V."/>
            <person name="Hibbett D."/>
            <person name="Nagy L.G."/>
            <person name="Martin F.M."/>
        </authorList>
    </citation>
    <scope>NUCLEOTIDE SEQUENCE</scope>
    <source>
        <strain evidence="1">P2</strain>
    </source>
</reference>
<evidence type="ECO:0000313" key="2">
    <source>
        <dbReference type="Proteomes" id="UP000886501"/>
    </source>
</evidence>
<feature type="non-terminal residue" evidence="1">
    <location>
        <position position="1"/>
    </location>
</feature>
<dbReference type="Proteomes" id="UP000886501">
    <property type="component" value="Unassembled WGS sequence"/>
</dbReference>
<proteinExistence type="predicted"/>
<organism evidence="1 2">
    <name type="scientific">Thelephora ganbajun</name>
    <name type="common">Ganba fungus</name>
    <dbReference type="NCBI Taxonomy" id="370292"/>
    <lineage>
        <taxon>Eukaryota</taxon>
        <taxon>Fungi</taxon>
        <taxon>Dikarya</taxon>
        <taxon>Basidiomycota</taxon>
        <taxon>Agaricomycotina</taxon>
        <taxon>Agaricomycetes</taxon>
        <taxon>Thelephorales</taxon>
        <taxon>Thelephoraceae</taxon>
        <taxon>Thelephora</taxon>
    </lineage>
</organism>